<organism evidence="2 3">
    <name type="scientific">Diversispora epigaea</name>
    <dbReference type="NCBI Taxonomy" id="1348612"/>
    <lineage>
        <taxon>Eukaryota</taxon>
        <taxon>Fungi</taxon>
        <taxon>Fungi incertae sedis</taxon>
        <taxon>Mucoromycota</taxon>
        <taxon>Glomeromycotina</taxon>
        <taxon>Glomeromycetes</taxon>
        <taxon>Diversisporales</taxon>
        <taxon>Diversisporaceae</taxon>
        <taxon>Diversispora</taxon>
    </lineage>
</organism>
<accession>A0A397HKC1</accession>
<name>A0A397HKC1_9GLOM</name>
<dbReference type="EMBL" id="PQFF01000315">
    <property type="protein sequence ID" value="RHZ61834.1"/>
    <property type="molecule type" value="Genomic_DNA"/>
</dbReference>
<comment type="caution">
    <text evidence="2">The sequence shown here is derived from an EMBL/GenBank/DDBJ whole genome shotgun (WGS) entry which is preliminary data.</text>
</comment>
<dbReference type="InterPro" id="IPR005123">
    <property type="entry name" value="Oxoglu/Fe-dep_dioxygenase_dom"/>
</dbReference>
<dbReference type="PROSITE" id="PS51471">
    <property type="entry name" value="FE2OG_OXY"/>
    <property type="match status" value="1"/>
</dbReference>
<evidence type="ECO:0000313" key="2">
    <source>
        <dbReference type="EMBL" id="RHZ61834.1"/>
    </source>
</evidence>
<evidence type="ECO:0000313" key="3">
    <source>
        <dbReference type="Proteomes" id="UP000266861"/>
    </source>
</evidence>
<keyword evidence="3" id="KW-1185">Reference proteome</keyword>
<feature type="domain" description="Fe2OG dioxygenase" evidence="1">
    <location>
        <begin position="253"/>
        <end position="348"/>
    </location>
</feature>
<dbReference type="Proteomes" id="UP000266861">
    <property type="component" value="Unassembled WGS sequence"/>
</dbReference>
<dbReference type="OrthoDB" id="2414061at2759"/>
<dbReference type="Gene3D" id="3.60.130.30">
    <property type="match status" value="2"/>
</dbReference>
<dbReference type="AlphaFoldDB" id="A0A397HKC1"/>
<sequence length="688" mass="80166">MEFYEKYLWKSQSLNPSDKIPTGIQNKIPLCNLLAGVLIRECTRNYSLKFSNIPFGWLKLIISNIIIKKDVDWDPKRWNSFRSWFNFNNHHVKGKIEKSGLLKYLLRKKCDILLRDFSFKIEDEIIKIEDNLTVPELELKNSAKSKYRLIRQDNQLVKSAHCFVKPGYIVDQNDRTLIHLENIDDQNALIQATDIVNKYYSHLMSDKAHKSKDFCKNSVEHFGAYRRFTSLPYTSTNTVSSYNLNHRSCVDNLLNSLVPLSNYVNKFIQDYYGNINYHWDKLDAPNCLCCLIPLGDFQGGELYFLQLHTFIPLQPGKVVAFSSHYLLHGNFPLISDGIRHSIVYFVHNIFFHENDNFNLIKIDDAELESKLHNNQGLNILRQAQYRKLFLNNRVKAFDKYNEYGIEPVEINIKKCIKYVACAWNNVTESTIKNCWQKTGILPKTDEINLDDMTDEMNTDEIIVDNTSELNEIQVLIDKLNLGNSLSANEFIHYDSTVITMEIRTNDEILAAVLPNKEDEIEEDPDPLPIITHNEAIESYDKIILYLEQQEENFDTKKNEIKYVKKLKKEAVRYHFFSMKQNAPNCLCCLIPLGDFQGGELYFLQLHTFIPLQPGKVVAFSSHYLLHGNFPLISDGIRHSIVYFVHNIFFHENDNFNLIKIDDAELESKLHNNQGLNSKIPTFTKPRKF</sequence>
<evidence type="ECO:0000259" key="1">
    <source>
        <dbReference type="PROSITE" id="PS51471"/>
    </source>
</evidence>
<protein>
    <recommendedName>
        <fullName evidence="1">Fe2OG dioxygenase domain-containing protein</fullName>
    </recommendedName>
</protein>
<proteinExistence type="predicted"/>
<gene>
    <name evidence="2" type="ORF">Glove_345g86</name>
</gene>
<reference evidence="2 3" key="1">
    <citation type="submission" date="2018-08" db="EMBL/GenBank/DDBJ databases">
        <title>Genome and evolution of the arbuscular mycorrhizal fungus Diversispora epigaea (formerly Glomus versiforme) and its bacterial endosymbionts.</title>
        <authorList>
            <person name="Sun X."/>
            <person name="Fei Z."/>
            <person name="Harrison M."/>
        </authorList>
    </citation>
    <scope>NUCLEOTIDE SEQUENCE [LARGE SCALE GENOMIC DNA]</scope>
    <source>
        <strain evidence="2 3">IT104</strain>
    </source>
</reference>